<keyword evidence="4 6" id="KW-1133">Transmembrane helix</keyword>
<dbReference type="PANTHER" id="PTHR43478">
    <property type="entry name" value="NA+/H+ ANTIPORTER-RELATED"/>
    <property type="match status" value="1"/>
</dbReference>
<evidence type="ECO:0000256" key="6">
    <source>
        <dbReference type="SAM" id="Phobius"/>
    </source>
</evidence>
<dbReference type="Proteomes" id="UP000199584">
    <property type="component" value="Unassembled WGS sequence"/>
</dbReference>
<keyword evidence="5 6" id="KW-0472">Membrane</keyword>
<dbReference type="STRING" id="39060.SAMN05660706_10331"/>
<evidence type="ECO:0000256" key="2">
    <source>
        <dbReference type="ARBA" id="ARBA00022475"/>
    </source>
</evidence>
<protein>
    <submittedName>
        <fullName evidence="8">Transporter, NhaC family</fullName>
    </submittedName>
</protein>
<feature type="transmembrane region" description="Helical" evidence="6">
    <location>
        <begin position="190"/>
        <end position="207"/>
    </location>
</feature>
<evidence type="ECO:0000313" key="9">
    <source>
        <dbReference type="Proteomes" id="UP000199584"/>
    </source>
</evidence>
<proteinExistence type="predicted"/>
<feature type="domain" description="Na+/H+ antiporter NhaC-like C-terminal" evidence="7">
    <location>
        <begin position="62"/>
        <end position="331"/>
    </location>
</feature>
<evidence type="ECO:0000256" key="3">
    <source>
        <dbReference type="ARBA" id="ARBA00022692"/>
    </source>
</evidence>
<dbReference type="InterPro" id="IPR018461">
    <property type="entry name" value="Na/H_Antiport_NhaC-like_C"/>
</dbReference>
<keyword evidence="2" id="KW-1003">Cell membrane</keyword>
<feature type="transmembrane region" description="Helical" evidence="6">
    <location>
        <begin position="257"/>
        <end position="282"/>
    </location>
</feature>
<keyword evidence="3 6" id="KW-0812">Transmembrane</keyword>
<feature type="transmembrane region" description="Helical" evidence="6">
    <location>
        <begin position="72"/>
        <end position="92"/>
    </location>
</feature>
<keyword evidence="9" id="KW-1185">Reference proteome</keyword>
<organism evidence="8 9">
    <name type="scientific">Desulfoscipio geothermicus DSM 3669</name>
    <dbReference type="NCBI Taxonomy" id="1121426"/>
    <lineage>
        <taxon>Bacteria</taxon>
        <taxon>Bacillati</taxon>
        <taxon>Bacillota</taxon>
        <taxon>Clostridia</taxon>
        <taxon>Eubacteriales</taxon>
        <taxon>Desulfallaceae</taxon>
        <taxon>Desulfoscipio</taxon>
    </lineage>
</organism>
<feature type="transmembrane region" description="Helical" evidence="6">
    <location>
        <begin position="21"/>
        <end position="49"/>
    </location>
</feature>
<accession>A0A1I6CY43</accession>
<dbReference type="PANTHER" id="PTHR43478:SF1">
    <property type="entry name" value="NA+_H+ ANTIPORTER NHAC-LIKE C-TERMINAL DOMAIN-CONTAINING PROTEIN"/>
    <property type="match status" value="1"/>
</dbReference>
<sequence>MTVGSCMAPVTDRHKISREKLAYIVDSTAAPVCVMIPISTWAVFIAALLESNGLAPDGQGMQYFIKTIPFNFYGWFAALIVPLVILGIIPALGPMKKADQRALETGVLAPPGSEKIDIKAGEQIEVPANPKIMNFFLPIAFLVASTIYFEIDMMMGVISTMAFMFLLYVPQKLMSPLDFADVSVKGIKNMLFPLLLVVLAFLFAEANEQIGFVEYVINSAKPLMTPELLPLVVFLVLGVTEFISGTSWGMYVIALPIVIPLSLAVGANPFVVVGAVVSAGVWGSHICFYSDATILSSSAAGCDNFQHAITQLPYGLLAAGFAAVAFLIAGFVA</sequence>
<evidence type="ECO:0000256" key="5">
    <source>
        <dbReference type="ARBA" id="ARBA00023136"/>
    </source>
</evidence>
<evidence type="ECO:0000259" key="7">
    <source>
        <dbReference type="Pfam" id="PF03553"/>
    </source>
</evidence>
<gene>
    <name evidence="8" type="ORF">SAMN05660706_10331</name>
</gene>
<reference evidence="9" key="1">
    <citation type="submission" date="2016-10" db="EMBL/GenBank/DDBJ databases">
        <authorList>
            <person name="Varghese N."/>
            <person name="Submissions S."/>
        </authorList>
    </citation>
    <scope>NUCLEOTIDE SEQUENCE [LARGE SCALE GENOMIC DNA]</scope>
    <source>
        <strain evidence="9">DSM 3669</strain>
    </source>
</reference>
<feature type="transmembrane region" description="Helical" evidence="6">
    <location>
        <begin position="139"/>
        <end position="170"/>
    </location>
</feature>
<evidence type="ECO:0000313" key="8">
    <source>
        <dbReference type="EMBL" id="SFQ98017.1"/>
    </source>
</evidence>
<feature type="transmembrane region" description="Helical" evidence="6">
    <location>
        <begin position="314"/>
        <end position="332"/>
    </location>
</feature>
<dbReference type="AlphaFoldDB" id="A0A1I6CY43"/>
<name>A0A1I6CY43_9FIRM</name>
<dbReference type="Pfam" id="PF03553">
    <property type="entry name" value="Na_H_antiporter"/>
    <property type="match status" value="1"/>
</dbReference>
<evidence type="ECO:0000256" key="4">
    <source>
        <dbReference type="ARBA" id="ARBA00022989"/>
    </source>
</evidence>
<dbReference type="GO" id="GO:0005886">
    <property type="term" value="C:plasma membrane"/>
    <property type="evidence" value="ECO:0007669"/>
    <property type="project" value="UniProtKB-SubCell"/>
</dbReference>
<evidence type="ECO:0000256" key="1">
    <source>
        <dbReference type="ARBA" id="ARBA00004651"/>
    </source>
</evidence>
<comment type="subcellular location">
    <subcellularLocation>
        <location evidence="1">Cell membrane</location>
        <topology evidence="1">Multi-pass membrane protein</topology>
    </subcellularLocation>
</comment>
<feature type="transmembrane region" description="Helical" evidence="6">
    <location>
        <begin position="228"/>
        <end position="251"/>
    </location>
</feature>
<dbReference type="EMBL" id="FOYM01000003">
    <property type="protein sequence ID" value="SFQ98017.1"/>
    <property type="molecule type" value="Genomic_DNA"/>
</dbReference>